<comment type="caution">
    <text evidence="2">The sequence shown here is derived from an EMBL/GenBank/DDBJ whole genome shotgun (WGS) entry which is preliminary data.</text>
</comment>
<dbReference type="InterPro" id="IPR007569">
    <property type="entry name" value="DUF559"/>
</dbReference>
<sequence>MPIVTNPDPSPVDAVAELGGIASREQLMAAGVRGPAISVAVRLGAMRRIRRAHYALPDADRSAVAAVRLGGRLGCVSATSSHGLWTPTPRHVHVALAVNAARLRTNRVLVQSGEPLTPDRMPLEVRLHWSDVPYGERADESAWRVPVARALVQVARCCDRREVAAVFESAITSGFIDTSAAQRLLDASAPARLGRVRLRGMDGSGVETYLALELLELGVPFIQQVPFDGVGLVDFLVAGRLAVEVDGYRFHSGRDAFSRDRRRDEVLLHRGIPTLRLAAEDVLTDPRAAALRVVSALAAID</sequence>
<keyword evidence="3" id="KW-1185">Reference proteome</keyword>
<accession>A0ABP5G8K4</accession>
<evidence type="ECO:0000259" key="1">
    <source>
        <dbReference type="Pfam" id="PF04480"/>
    </source>
</evidence>
<dbReference type="RefSeq" id="WP_344375661.1">
    <property type="nucleotide sequence ID" value="NZ_BAAAPW010000004.1"/>
</dbReference>
<proteinExistence type="predicted"/>
<evidence type="ECO:0000313" key="2">
    <source>
        <dbReference type="EMBL" id="GAA2040979.1"/>
    </source>
</evidence>
<protein>
    <submittedName>
        <fullName evidence="2">Type IV toxin-antitoxin system AbiEi family antitoxin domain-containing protein</fullName>
    </submittedName>
</protein>
<dbReference type="InterPro" id="IPR011335">
    <property type="entry name" value="Restrct_endonuc-II-like"/>
</dbReference>
<organism evidence="2 3">
    <name type="scientific">Agromyces tropicus</name>
    <dbReference type="NCBI Taxonomy" id="555371"/>
    <lineage>
        <taxon>Bacteria</taxon>
        <taxon>Bacillati</taxon>
        <taxon>Actinomycetota</taxon>
        <taxon>Actinomycetes</taxon>
        <taxon>Micrococcales</taxon>
        <taxon>Microbacteriaceae</taxon>
        <taxon>Agromyces</taxon>
    </lineage>
</organism>
<dbReference type="Proteomes" id="UP001501196">
    <property type="component" value="Unassembled WGS sequence"/>
</dbReference>
<reference evidence="3" key="1">
    <citation type="journal article" date="2019" name="Int. J. Syst. Evol. Microbiol.">
        <title>The Global Catalogue of Microorganisms (GCM) 10K type strain sequencing project: providing services to taxonomists for standard genome sequencing and annotation.</title>
        <authorList>
            <consortium name="The Broad Institute Genomics Platform"/>
            <consortium name="The Broad Institute Genome Sequencing Center for Infectious Disease"/>
            <person name="Wu L."/>
            <person name="Ma J."/>
        </authorList>
    </citation>
    <scope>NUCLEOTIDE SEQUENCE [LARGE SCALE GENOMIC DNA]</scope>
    <source>
        <strain evidence="3">JCM 15672</strain>
    </source>
</reference>
<dbReference type="EMBL" id="BAAAPW010000004">
    <property type="protein sequence ID" value="GAA2040979.1"/>
    <property type="molecule type" value="Genomic_DNA"/>
</dbReference>
<evidence type="ECO:0000313" key="3">
    <source>
        <dbReference type="Proteomes" id="UP001501196"/>
    </source>
</evidence>
<dbReference type="Pfam" id="PF04480">
    <property type="entry name" value="DUF559"/>
    <property type="match status" value="1"/>
</dbReference>
<name>A0ABP5G8K4_9MICO</name>
<dbReference type="Gene3D" id="3.40.960.10">
    <property type="entry name" value="VSR Endonuclease"/>
    <property type="match status" value="1"/>
</dbReference>
<gene>
    <name evidence="2" type="ORF">GCM10009819_28300</name>
</gene>
<dbReference type="SUPFAM" id="SSF52980">
    <property type="entry name" value="Restriction endonuclease-like"/>
    <property type="match status" value="1"/>
</dbReference>
<feature type="domain" description="DUF559" evidence="1">
    <location>
        <begin position="218"/>
        <end position="295"/>
    </location>
</feature>